<evidence type="ECO:0000313" key="1">
    <source>
        <dbReference type="EMBL" id="KAF0255760.1"/>
    </source>
</evidence>
<comment type="caution">
    <text evidence="1">The sequence shown here is derived from an EMBL/GenBank/DDBJ whole genome shotgun (WGS) entry which is preliminary data.</text>
</comment>
<evidence type="ECO:0000313" key="2">
    <source>
        <dbReference type="Proteomes" id="UP000442695"/>
    </source>
</evidence>
<organism evidence="1 2">
    <name type="scientific">Pseudomonas putida</name>
    <name type="common">Arthrobacter siderocapsulatus</name>
    <dbReference type="NCBI Taxonomy" id="303"/>
    <lineage>
        <taxon>Bacteria</taxon>
        <taxon>Pseudomonadati</taxon>
        <taxon>Pseudomonadota</taxon>
        <taxon>Gammaproteobacteria</taxon>
        <taxon>Pseudomonadales</taxon>
        <taxon>Pseudomonadaceae</taxon>
        <taxon>Pseudomonas</taxon>
    </lineage>
</organism>
<sequence length="175" mass="18735">MPIGLSRASKIGLGAVGLSGLLLLAGYSLGRGAASTDKVETIEIPPFSIKSTGVGARFCTENEAFSRFRAGTDPQVFNQIRSLNVRVTVAFDRGVVCNLSGLMVQQHRQRLVEIREPFNIFMLVALNGKAEIISEDFANALASSEAMTALASNFGVKADVVPVPDIRPIKGAWQQ</sequence>
<dbReference type="EMBL" id="WOWR01000005">
    <property type="protein sequence ID" value="KAF0255760.1"/>
    <property type="molecule type" value="Genomic_DNA"/>
</dbReference>
<protein>
    <submittedName>
        <fullName evidence="1">Uncharacterized protein</fullName>
    </submittedName>
</protein>
<accession>A0A7V8EJ83</accession>
<proteinExistence type="predicted"/>
<gene>
    <name evidence="1" type="ORF">GN299_06625</name>
</gene>
<dbReference type="Proteomes" id="UP000442695">
    <property type="component" value="Unassembled WGS sequence"/>
</dbReference>
<name>A0A7V8EJ83_PSEPU</name>
<reference evidence="1 2" key="1">
    <citation type="submission" date="2019-12" db="EMBL/GenBank/DDBJ databases">
        <authorList>
            <person name="Woiski C."/>
        </authorList>
    </citation>
    <scope>NUCLEOTIDE SEQUENCE [LARGE SCALE GENOMIC DNA]</scope>
    <source>
        <strain evidence="1 2">BOE100</strain>
    </source>
</reference>
<dbReference type="RefSeq" id="WP_156858654.1">
    <property type="nucleotide sequence ID" value="NZ_WOWR01000005.1"/>
</dbReference>
<dbReference type="AlphaFoldDB" id="A0A7V8EJ83"/>